<organism evidence="2 3">
    <name type="scientific">Modicella reniformis</name>
    <dbReference type="NCBI Taxonomy" id="1440133"/>
    <lineage>
        <taxon>Eukaryota</taxon>
        <taxon>Fungi</taxon>
        <taxon>Fungi incertae sedis</taxon>
        <taxon>Mucoromycota</taxon>
        <taxon>Mortierellomycotina</taxon>
        <taxon>Mortierellomycetes</taxon>
        <taxon>Mortierellales</taxon>
        <taxon>Mortierellaceae</taxon>
        <taxon>Modicella</taxon>
    </lineage>
</organism>
<dbReference type="OrthoDB" id="2431358at2759"/>
<protein>
    <submittedName>
        <fullName evidence="2">Uncharacterized protein</fullName>
    </submittedName>
</protein>
<accession>A0A9P6J960</accession>
<evidence type="ECO:0000313" key="2">
    <source>
        <dbReference type="EMBL" id="KAF9965157.1"/>
    </source>
</evidence>
<evidence type="ECO:0000313" key="3">
    <source>
        <dbReference type="Proteomes" id="UP000749646"/>
    </source>
</evidence>
<feature type="compositionally biased region" description="Basic and acidic residues" evidence="1">
    <location>
        <begin position="17"/>
        <end position="27"/>
    </location>
</feature>
<sequence length="140" mass="15857">FIQIRLSYPNQNLTHRPITDRDNEKSKVPSTVDRFGKSGSRNAKEFLRTFYTQIEAFSSSHDHNDGNTIGRLLGQVIEDVHLKNDFARDFVAAKNAKHPAKLTVDELSAIFTKHGKTSDNIETSKRLLSMAHKAKESFVD</sequence>
<feature type="non-terminal residue" evidence="2">
    <location>
        <position position="1"/>
    </location>
</feature>
<dbReference type="AlphaFoldDB" id="A0A9P6J960"/>
<reference evidence="2" key="1">
    <citation type="journal article" date="2020" name="Fungal Divers.">
        <title>Resolving the Mortierellaceae phylogeny through synthesis of multi-gene phylogenetics and phylogenomics.</title>
        <authorList>
            <person name="Vandepol N."/>
            <person name="Liber J."/>
            <person name="Desiro A."/>
            <person name="Na H."/>
            <person name="Kennedy M."/>
            <person name="Barry K."/>
            <person name="Grigoriev I.V."/>
            <person name="Miller A.N."/>
            <person name="O'Donnell K."/>
            <person name="Stajich J.E."/>
            <person name="Bonito G."/>
        </authorList>
    </citation>
    <scope>NUCLEOTIDE SEQUENCE</scope>
    <source>
        <strain evidence="2">MES-2147</strain>
    </source>
</reference>
<dbReference type="Proteomes" id="UP000749646">
    <property type="component" value="Unassembled WGS sequence"/>
</dbReference>
<evidence type="ECO:0000256" key="1">
    <source>
        <dbReference type="SAM" id="MobiDB-lite"/>
    </source>
</evidence>
<dbReference type="EMBL" id="JAAAHW010006000">
    <property type="protein sequence ID" value="KAF9965157.1"/>
    <property type="molecule type" value="Genomic_DNA"/>
</dbReference>
<name>A0A9P6J960_9FUNG</name>
<proteinExistence type="predicted"/>
<feature type="non-terminal residue" evidence="2">
    <location>
        <position position="140"/>
    </location>
</feature>
<comment type="caution">
    <text evidence="2">The sequence shown here is derived from an EMBL/GenBank/DDBJ whole genome shotgun (WGS) entry which is preliminary data.</text>
</comment>
<feature type="region of interest" description="Disordered" evidence="1">
    <location>
        <begin position="13"/>
        <end position="33"/>
    </location>
</feature>
<keyword evidence="3" id="KW-1185">Reference proteome</keyword>
<gene>
    <name evidence="2" type="ORF">BGZ65_000856</name>
</gene>